<gene>
    <name evidence="1" type="ORF">HNR39_001108</name>
</gene>
<protein>
    <recommendedName>
        <fullName evidence="3">DUF2846 domain-containing protein</fullName>
    </recommendedName>
</protein>
<dbReference type="EMBL" id="JACHHQ010000002">
    <property type="protein sequence ID" value="MBB5199281.1"/>
    <property type="molecule type" value="Genomic_DNA"/>
</dbReference>
<comment type="caution">
    <text evidence="1">The sequence shown here is derived from an EMBL/GenBank/DDBJ whole genome shotgun (WGS) entry which is preliminary data.</text>
</comment>
<evidence type="ECO:0008006" key="3">
    <source>
        <dbReference type="Google" id="ProtNLM"/>
    </source>
</evidence>
<evidence type="ECO:0000313" key="1">
    <source>
        <dbReference type="EMBL" id="MBB5199281.1"/>
    </source>
</evidence>
<proteinExistence type="predicted"/>
<accession>A0A840RRQ4</accession>
<keyword evidence="2" id="KW-1185">Reference proteome</keyword>
<dbReference type="AlphaFoldDB" id="A0A840RRQ4"/>
<name>A0A840RRQ4_9BURK</name>
<dbReference type="Proteomes" id="UP000571084">
    <property type="component" value="Unassembled WGS sequence"/>
</dbReference>
<organism evidence="1 2">
    <name type="scientific">Glaciimonas immobilis</name>
    <dbReference type="NCBI Taxonomy" id="728004"/>
    <lineage>
        <taxon>Bacteria</taxon>
        <taxon>Pseudomonadati</taxon>
        <taxon>Pseudomonadota</taxon>
        <taxon>Betaproteobacteria</taxon>
        <taxon>Burkholderiales</taxon>
        <taxon>Oxalobacteraceae</taxon>
        <taxon>Glaciimonas</taxon>
    </lineage>
</organism>
<reference evidence="1 2" key="1">
    <citation type="submission" date="2020-08" db="EMBL/GenBank/DDBJ databases">
        <title>Genomic Encyclopedia of Type Strains, Phase IV (KMG-IV): sequencing the most valuable type-strain genomes for metagenomic binning, comparative biology and taxonomic classification.</title>
        <authorList>
            <person name="Goeker M."/>
        </authorList>
    </citation>
    <scope>NUCLEOTIDE SEQUENCE [LARGE SCALE GENOMIC DNA]</scope>
    <source>
        <strain evidence="1 2">DSM 23240</strain>
    </source>
</reference>
<dbReference type="RefSeq" id="WP_168055213.1">
    <property type="nucleotide sequence ID" value="NZ_JACHHQ010000002.1"/>
</dbReference>
<evidence type="ECO:0000313" key="2">
    <source>
        <dbReference type="Proteomes" id="UP000571084"/>
    </source>
</evidence>
<sequence>MECVTVPLASQTEDAHAKQFDAPTDGAARIYLIRPGTMAPKQKTEIFFDGKLAGILAPMTYLMIDTHVGAHTVGFNLQPASWTSLNVKGDQNTYIQEQISQFFSAEKIAFVVLDTRSGQSDVLKSSLISMTTNVSADHPPINKVNVEKSDSP</sequence>